<accession>A0A6J4IC35</accession>
<feature type="region of interest" description="Disordered" evidence="1">
    <location>
        <begin position="1"/>
        <end position="23"/>
    </location>
</feature>
<evidence type="ECO:0000313" key="2">
    <source>
        <dbReference type="EMBL" id="CAA9246064.1"/>
    </source>
</evidence>
<reference evidence="2" key="1">
    <citation type="submission" date="2020-02" db="EMBL/GenBank/DDBJ databases">
        <authorList>
            <person name="Meier V. D."/>
        </authorList>
    </citation>
    <scope>NUCLEOTIDE SEQUENCE</scope>
    <source>
        <strain evidence="2">AVDCRST_MAG42</strain>
    </source>
</reference>
<evidence type="ECO:0000256" key="1">
    <source>
        <dbReference type="SAM" id="MobiDB-lite"/>
    </source>
</evidence>
<dbReference type="EMBL" id="CADCTA010000073">
    <property type="protein sequence ID" value="CAA9246064.1"/>
    <property type="molecule type" value="Genomic_DNA"/>
</dbReference>
<sequence length="45" mass="4903">MRGRHSEIPTLHPHATPLGRRSAPSLPLLALGGARIIYATQFNRA</sequence>
<dbReference type="AlphaFoldDB" id="A0A6J4IC35"/>
<name>A0A6J4IC35_9BACT</name>
<proteinExistence type="predicted"/>
<gene>
    <name evidence="2" type="ORF">AVDCRST_MAG42-1970</name>
</gene>
<organism evidence="2">
    <name type="scientific">uncultured Chthoniobacterales bacterium</name>
    <dbReference type="NCBI Taxonomy" id="1836801"/>
    <lineage>
        <taxon>Bacteria</taxon>
        <taxon>Pseudomonadati</taxon>
        <taxon>Verrucomicrobiota</taxon>
        <taxon>Spartobacteria</taxon>
        <taxon>Chthoniobacterales</taxon>
        <taxon>environmental samples</taxon>
    </lineage>
</organism>
<protein>
    <submittedName>
        <fullName evidence="2">Uncharacterized protein</fullName>
    </submittedName>
</protein>